<organism evidence="1 2">
    <name type="scientific">Streptomyces violaceusniger (strain Tu 4113)</name>
    <dbReference type="NCBI Taxonomy" id="653045"/>
    <lineage>
        <taxon>Bacteria</taxon>
        <taxon>Bacillati</taxon>
        <taxon>Actinomycetota</taxon>
        <taxon>Actinomycetes</taxon>
        <taxon>Kitasatosporales</taxon>
        <taxon>Streptomycetaceae</taxon>
        <taxon>Streptomyces</taxon>
        <taxon>Streptomyces violaceusniger group</taxon>
    </lineage>
</organism>
<gene>
    <name evidence="1" type="ORF">Strvi_0180</name>
</gene>
<geneLocation type="plasmid" evidence="1 2">
    <name>pSTRVI02</name>
</geneLocation>
<reference evidence="1" key="1">
    <citation type="submission" date="2011-08" db="EMBL/GenBank/DDBJ databases">
        <title>Complete sequence of plasmid 2 of Streptomyces violaceusniger Tu 4113.</title>
        <authorList>
            <consortium name="US DOE Joint Genome Institute"/>
            <person name="Lucas S."/>
            <person name="Han J."/>
            <person name="Lapidus A."/>
            <person name="Cheng J.-F."/>
            <person name="Goodwin L."/>
            <person name="Pitluck S."/>
            <person name="Peters L."/>
            <person name="Ivanova N."/>
            <person name="Daligault H."/>
            <person name="Detter J.C."/>
            <person name="Han C."/>
            <person name="Tapia R."/>
            <person name="Land M."/>
            <person name="Hauser L."/>
            <person name="Kyrpides N."/>
            <person name="Ivanova N."/>
            <person name="Pagani I."/>
            <person name="Hagen A."/>
            <person name="Katz L."/>
            <person name="Fiedler H.-P."/>
            <person name="Keasling J."/>
            <person name="Fortman J."/>
            <person name="Woyke T."/>
        </authorList>
    </citation>
    <scope>NUCLEOTIDE SEQUENCE [LARGE SCALE GENOMIC DNA]</scope>
    <source>
        <strain evidence="1">Tu 4113</strain>
        <plasmid evidence="1">pSTRVI02</plasmid>
    </source>
</reference>
<proteinExistence type="predicted"/>
<dbReference type="KEGG" id="svl:Strvi_0180"/>
<evidence type="ECO:0000313" key="2">
    <source>
        <dbReference type="Proteomes" id="UP000008703"/>
    </source>
</evidence>
<dbReference type="HOGENOM" id="CLU_979175_0_0_11"/>
<protein>
    <submittedName>
        <fullName evidence="1">Uncharacterized protein</fullName>
    </submittedName>
</protein>
<dbReference type="eggNOG" id="ENOG5033TWD">
    <property type="taxonomic scope" value="Bacteria"/>
</dbReference>
<name>G2PI02_STRV4</name>
<keyword evidence="1" id="KW-0614">Plasmid</keyword>
<sequence>MRAAWRSYTPYLHLYRALKLSHDAQALSDVLTHLVRATSMDREEATKTAILAALTGDLGLTCTLMDAHTTHDTPLHELPDVAASRSGPLHVERTSEALRHYSAMAKSAGGFVTLIAEQLTGDPEDDFHSAVHLFASVPGSSDRKGRTIARLLSTCAGWDFDCNGHGALGKSLPSVAHAGLALLAPAHPAQDPALLFTHLVTDTAQSLGYPLGEGLDPHGITEALASLQRLSVATYYVGLRIDQMQADLIRAPHTPLAAQAWASRTAVLPHRYLGERNGWYGPTPDRKSVFRDTGHIAVRRAPA</sequence>
<keyword evidence="2" id="KW-1185">Reference proteome</keyword>
<dbReference type="EMBL" id="CP002996">
    <property type="protein sequence ID" value="AEM88953.1"/>
    <property type="molecule type" value="Genomic_DNA"/>
</dbReference>
<accession>G2PI02</accession>
<dbReference type="Proteomes" id="UP000008703">
    <property type="component" value="Plasmid pSTRVI02"/>
</dbReference>
<evidence type="ECO:0000313" key="1">
    <source>
        <dbReference type="EMBL" id="AEM88953.1"/>
    </source>
</evidence>
<dbReference type="RefSeq" id="WP_014043888.1">
    <property type="nucleotide sequence ID" value="NC_015952.1"/>
</dbReference>
<dbReference type="AlphaFoldDB" id="G2PI02"/>